<name>A0A1Q8YCL5_9BURK</name>
<dbReference type="Proteomes" id="UP000185911">
    <property type="component" value="Unassembled WGS sequence"/>
</dbReference>
<dbReference type="AlphaFoldDB" id="A0A1Q8YCL5"/>
<reference evidence="1 2" key="1">
    <citation type="submission" date="2017-01" db="EMBL/GenBank/DDBJ databases">
        <title>Genome sequence of Rhodoferax antarcticus ANT.BR, a psychrophilic purple nonsulfur bacterium from an Antarctic microbial mat.</title>
        <authorList>
            <person name="Baker J."/>
            <person name="Riester C."/>
            <person name="Skinner B."/>
            <person name="Newell A."/>
            <person name="Swingley W."/>
            <person name="Madigan M."/>
            <person name="Jung D."/>
            <person name="Asao M."/>
            <person name="Chen M."/>
            <person name="Loughlin P."/>
            <person name="Pan H."/>
            <person name="Lin S."/>
            <person name="Li N."/>
            <person name="Shaw J."/>
            <person name="Prado M."/>
            <person name="Sherman C."/>
            <person name="Li X."/>
            <person name="Tang J."/>
            <person name="Blankenship R."/>
            <person name="Zhao T."/>
            <person name="Touchman J."/>
            <person name="Sattley M."/>
        </authorList>
    </citation>
    <scope>NUCLEOTIDE SEQUENCE [LARGE SCALE GENOMIC DNA]</scope>
    <source>
        <strain evidence="1 2">ANT.BR</strain>
    </source>
</reference>
<gene>
    <name evidence="1" type="ORF">BLL52_3228</name>
</gene>
<dbReference type="EMBL" id="MSYM01000016">
    <property type="protein sequence ID" value="OLP05560.1"/>
    <property type="molecule type" value="Genomic_DNA"/>
</dbReference>
<comment type="caution">
    <text evidence="1">The sequence shown here is derived from an EMBL/GenBank/DDBJ whole genome shotgun (WGS) entry which is preliminary data.</text>
</comment>
<evidence type="ECO:0000313" key="2">
    <source>
        <dbReference type="Proteomes" id="UP000185911"/>
    </source>
</evidence>
<protein>
    <submittedName>
        <fullName evidence="1">Uncharacterized protein</fullName>
    </submittedName>
</protein>
<organism evidence="1 2">
    <name type="scientific">Rhodoferax antarcticus ANT.BR</name>
    <dbReference type="NCBI Taxonomy" id="1111071"/>
    <lineage>
        <taxon>Bacteria</taxon>
        <taxon>Pseudomonadati</taxon>
        <taxon>Pseudomonadota</taxon>
        <taxon>Betaproteobacteria</taxon>
        <taxon>Burkholderiales</taxon>
        <taxon>Comamonadaceae</taxon>
        <taxon>Rhodoferax</taxon>
    </lineage>
</organism>
<sequence>MVTNKSLTVKGVEVNLTSKDDEDYINLTDMTKSFNGADQLIKN</sequence>
<proteinExistence type="predicted"/>
<keyword evidence="2" id="KW-1185">Reference proteome</keyword>
<evidence type="ECO:0000313" key="1">
    <source>
        <dbReference type="EMBL" id="OLP05560.1"/>
    </source>
</evidence>
<accession>A0A1Q8YCL5</accession>